<keyword evidence="2" id="KW-1185">Reference proteome</keyword>
<name>A0AAV7JCE7_9METZ</name>
<comment type="caution">
    <text evidence="1">The sequence shown here is derived from an EMBL/GenBank/DDBJ whole genome shotgun (WGS) entry which is preliminary data.</text>
</comment>
<evidence type="ECO:0000313" key="2">
    <source>
        <dbReference type="Proteomes" id="UP001165289"/>
    </source>
</evidence>
<organism evidence="1 2">
    <name type="scientific">Oopsacas minuta</name>
    <dbReference type="NCBI Taxonomy" id="111878"/>
    <lineage>
        <taxon>Eukaryota</taxon>
        <taxon>Metazoa</taxon>
        <taxon>Porifera</taxon>
        <taxon>Hexactinellida</taxon>
        <taxon>Hexasterophora</taxon>
        <taxon>Lyssacinosida</taxon>
        <taxon>Leucopsacidae</taxon>
        <taxon>Oopsacas</taxon>
    </lineage>
</organism>
<sequence length="272" mass="31246">MENMCDIPMALLTHCQLFTPHTCDDSFKIPVQLYEPIWLPKQCMQEVNAELSSLCLQVEALLVSSSLHSKDIQSGKSRGRSKVKFESLHQEEIIEFVNRMQDIVHPLEPTESLYNYLIGHDMGQVYPHLMQLLQHPGIIPDSRSLPSIPMDYFQYLSRLNNLMIMSQELNADNNNCSNHKYLAHQLALLHQTSNCLGDQTQWAKREIQSHFDAVRGACSQTSKKRIRLPLEETQWIDRLTRGLYSQASSFSLHLSTQQSVDSMLSLCHLINH</sequence>
<dbReference type="Proteomes" id="UP001165289">
    <property type="component" value="Unassembled WGS sequence"/>
</dbReference>
<proteinExistence type="predicted"/>
<reference evidence="1 2" key="1">
    <citation type="journal article" date="2023" name="BMC Biol.">
        <title>The compact genome of the sponge Oopsacas minuta (Hexactinellida) is lacking key metazoan core genes.</title>
        <authorList>
            <person name="Santini S."/>
            <person name="Schenkelaars Q."/>
            <person name="Jourda C."/>
            <person name="Duchesne M."/>
            <person name="Belahbib H."/>
            <person name="Rocher C."/>
            <person name="Selva M."/>
            <person name="Riesgo A."/>
            <person name="Vervoort M."/>
            <person name="Leys S.P."/>
            <person name="Kodjabachian L."/>
            <person name="Le Bivic A."/>
            <person name="Borchiellini C."/>
            <person name="Claverie J.M."/>
            <person name="Renard E."/>
        </authorList>
    </citation>
    <scope>NUCLEOTIDE SEQUENCE [LARGE SCALE GENOMIC DNA]</scope>
    <source>
        <strain evidence="1">SPO-2</strain>
    </source>
</reference>
<evidence type="ECO:0000313" key="1">
    <source>
        <dbReference type="EMBL" id="KAI6646455.1"/>
    </source>
</evidence>
<accession>A0AAV7JCE7</accession>
<dbReference type="EMBL" id="JAKMXF010000354">
    <property type="protein sequence ID" value="KAI6646455.1"/>
    <property type="molecule type" value="Genomic_DNA"/>
</dbReference>
<protein>
    <submittedName>
        <fullName evidence="1">Uncharacterized protein</fullName>
    </submittedName>
</protein>
<gene>
    <name evidence="1" type="ORF">LOD99_12576</name>
</gene>
<dbReference type="AlphaFoldDB" id="A0AAV7JCE7"/>